<feature type="active site" description="Nucleophile" evidence="7">
    <location>
        <position position="480"/>
    </location>
</feature>
<comment type="similarity">
    <text evidence="2">Belongs to the glycosyl hydrolase 36 family.</text>
</comment>
<comment type="catalytic activity">
    <reaction evidence="1 6">
        <text>Hydrolysis of terminal, non-reducing alpha-D-galactose residues in alpha-D-galactosides, including galactose oligosaccharides, galactomannans and galactolipids.</text>
        <dbReference type="EC" id="3.2.1.22"/>
    </reaction>
</comment>
<organism evidence="10 11">
    <name type="scientific">Niallia taxi</name>
    <dbReference type="NCBI Taxonomy" id="2499688"/>
    <lineage>
        <taxon>Bacteria</taxon>
        <taxon>Bacillati</taxon>
        <taxon>Bacillota</taxon>
        <taxon>Bacilli</taxon>
        <taxon>Bacillales</taxon>
        <taxon>Bacillaceae</taxon>
        <taxon>Niallia</taxon>
    </lineage>
</organism>
<dbReference type="PROSITE" id="PS00512">
    <property type="entry name" value="ALPHA_GALACTOSIDASE"/>
    <property type="match status" value="1"/>
</dbReference>
<evidence type="ECO:0000259" key="8">
    <source>
        <dbReference type="Pfam" id="PF16874"/>
    </source>
</evidence>
<sequence length="733" mass="84068">MGIFFDAKRKIFHLKAKDTSYVMEVVRDGYLVHLYWGRKVKEYHHPNYLQQMDRGFSGNPYQHKEDRTFSLDTLPQEYPQYGNSDFRKPAYQIQLENGSTVTDLRYDSHTIHKGKKPLDGLPATYVEKEEEAETLEITMIDKLIGLKVILSYTVFKHFNAMTRSVKIVNDGNSSLKLLNVQSLSVDFREADFDFLHLHGAHVRERHIERQPLRHGIQSIESARGSSSHQHNPFIALLRKDTTEYAGEVYAFNFVYSGNFLAQAEVDQFSNTRVTMGINPFDFSWKLDPGAVFQAPEAVMVYSSAGLGDMSRTFHDLYRTRLVRGEYRDKERPILVNNWEATYFNFTADKILEIADAGKELGIELFVLDDGWFGKRDNDKSSLGDWFVDLRKLPEGLDNLANQVKEKGMQFGIWMEPEMVSVDSDLFREHPDWCLHVPGRESSESRNQLVLDLSREDVRKEITKRISDILTNIPISYVKWDMNRNMTEIGSAHLPADRQRETAHRYMLGLYKMLEKITEDFPHILFESCSGGGGRFDAGMLYYMPQTWTSDNTDAVSRLKIQYGTSLVYPVSSIGAHVSAVPNHQVQRIASIEMRGHVAMSGNFGYELDLTKLTADEKTAVKNQVSSYKETRKLIQFGDFYRLKSPFEGNETAWLFTNKDKTEMIVYYFRVLAEPAAPASVLKLTGIDVQKGYQVTGTDIIYGGDELTYAGMSIPIELQGDFQSYCWHLKAIKE</sequence>
<feature type="domain" description="Glycosyl hydrolase family 36 C-terminal" evidence="8">
    <location>
        <begin position="650"/>
        <end position="728"/>
    </location>
</feature>
<evidence type="ECO:0000256" key="2">
    <source>
        <dbReference type="ARBA" id="ARBA00006202"/>
    </source>
</evidence>
<proteinExistence type="inferred from homology"/>
<evidence type="ECO:0000256" key="6">
    <source>
        <dbReference type="PIRNR" id="PIRNR005536"/>
    </source>
</evidence>
<keyword evidence="5 6" id="KW-0326">Glycosidase</keyword>
<dbReference type="InterPro" id="IPR050985">
    <property type="entry name" value="Alpha-glycosidase_related"/>
</dbReference>
<dbReference type="InterPro" id="IPR031705">
    <property type="entry name" value="Glyco_hydro_36_C"/>
</dbReference>
<protein>
    <recommendedName>
        <fullName evidence="3 6">Alpha-galactosidase</fullName>
        <ecNumber evidence="3 6">3.2.1.22</ecNumber>
    </recommendedName>
</protein>
<dbReference type="Pfam" id="PF16874">
    <property type="entry name" value="Glyco_hydro_36C"/>
    <property type="match status" value="1"/>
</dbReference>
<evidence type="ECO:0000313" key="11">
    <source>
        <dbReference type="Proteomes" id="UP000288024"/>
    </source>
</evidence>
<dbReference type="InterPro" id="IPR002252">
    <property type="entry name" value="Glyco_hydro_36"/>
</dbReference>
<dbReference type="CDD" id="cd14791">
    <property type="entry name" value="GH36"/>
    <property type="match status" value="1"/>
</dbReference>
<evidence type="ECO:0000256" key="3">
    <source>
        <dbReference type="ARBA" id="ARBA00012755"/>
    </source>
</evidence>
<name>A0A437K6A7_9BACI</name>
<dbReference type="EMBL" id="RZTZ01000011">
    <property type="protein sequence ID" value="RVT58808.1"/>
    <property type="molecule type" value="Genomic_DNA"/>
</dbReference>
<dbReference type="Proteomes" id="UP000288024">
    <property type="component" value="Unassembled WGS sequence"/>
</dbReference>
<dbReference type="PIRSF" id="PIRSF005536">
    <property type="entry name" value="Agal"/>
    <property type="match status" value="1"/>
</dbReference>
<dbReference type="SUPFAM" id="SSF51445">
    <property type="entry name" value="(Trans)glycosidases"/>
    <property type="match status" value="1"/>
</dbReference>
<dbReference type="InterPro" id="IPR031704">
    <property type="entry name" value="Glyco_hydro_36_N"/>
</dbReference>
<dbReference type="Gene3D" id="3.20.20.70">
    <property type="entry name" value="Aldolase class I"/>
    <property type="match status" value="1"/>
</dbReference>
<dbReference type="InterPro" id="IPR013780">
    <property type="entry name" value="Glyco_hydro_b"/>
</dbReference>
<dbReference type="GO" id="GO:0004557">
    <property type="term" value="F:alpha-galactosidase activity"/>
    <property type="evidence" value="ECO:0007669"/>
    <property type="project" value="UniProtKB-UniRule"/>
</dbReference>
<keyword evidence="11" id="KW-1185">Reference proteome</keyword>
<comment type="caution">
    <text evidence="10">The sequence shown here is derived from an EMBL/GenBank/DDBJ whole genome shotgun (WGS) entry which is preliminary data.</text>
</comment>
<keyword evidence="4 6" id="KW-0378">Hydrolase</keyword>
<dbReference type="PRINTS" id="PR00743">
    <property type="entry name" value="GLHYDRLASE36"/>
</dbReference>
<dbReference type="PANTHER" id="PTHR43053">
    <property type="entry name" value="GLYCOSIDASE FAMILY 31"/>
    <property type="match status" value="1"/>
</dbReference>
<feature type="active site" description="Proton donor" evidence="7">
    <location>
        <position position="550"/>
    </location>
</feature>
<evidence type="ECO:0000259" key="9">
    <source>
        <dbReference type="Pfam" id="PF16875"/>
    </source>
</evidence>
<dbReference type="Gene3D" id="2.70.98.60">
    <property type="entry name" value="alpha-galactosidase from lactobacil brevis"/>
    <property type="match status" value="1"/>
</dbReference>
<dbReference type="Pfam" id="PF02065">
    <property type="entry name" value="Melibiase"/>
    <property type="match status" value="1"/>
</dbReference>
<dbReference type="AlphaFoldDB" id="A0A437K6A7"/>
<accession>A0A437K6A7</accession>
<dbReference type="EC" id="3.2.1.22" evidence="3 6"/>
<gene>
    <name evidence="10" type="ORF">EM808_20825</name>
</gene>
<dbReference type="InterPro" id="IPR038417">
    <property type="entry name" value="Alpga-gal_N_sf"/>
</dbReference>
<evidence type="ECO:0000256" key="1">
    <source>
        <dbReference type="ARBA" id="ARBA00001255"/>
    </source>
</evidence>
<dbReference type="InterPro" id="IPR000111">
    <property type="entry name" value="Glyco_hydro_27/36_CS"/>
</dbReference>
<dbReference type="InterPro" id="IPR013785">
    <property type="entry name" value="Aldolase_TIM"/>
</dbReference>
<dbReference type="GO" id="GO:0016052">
    <property type="term" value="P:carbohydrate catabolic process"/>
    <property type="evidence" value="ECO:0007669"/>
    <property type="project" value="InterPro"/>
</dbReference>
<dbReference type="Pfam" id="PF16875">
    <property type="entry name" value="Glyco_hydro_36N"/>
    <property type="match status" value="1"/>
</dbReference>
<evidence type="ECO:0000256" key="5">
    <source>
        <dbReference type="ARBA" id="ARBA00023295"/>
    </source>
</evidence>
<dbReference type="InterPro" id="IPR017853">
    <property type="entry name" value="GH"/>
</dbReference>
<evidence type="ECO:0000256" key="7">
    <source>
        <dbReference type="PIRSR" id="PIRSR005536-1"/>
    </source>
</evidence>
<dbReference type="RefSeq" id="WP_127740391.1">
    <property type="nucleotide sequence ID" value="NZ_RZTZ01000011.1"/>
</dbReference>
<reference evidence="10 11" key="1">
    <citation type="submission" date="2019-01" db="EMBL/GenBank/DDBJ databases">
        <title>Bacillus sp. M5HDSG1-1, whole genome shotgun sequence.</title>
        <authorList>
            <person name="Tuo L."/>
        </authorList>
    </citation>
    <scope>NUCLEOTIDE SEQUENCE [LARGE SCALE GENOMIC DNA]</scope>
    <source>
        <strain evidence="10 11">M5HDSG1-1</strain>
    </source>
</reference>
<dbReference type="Gene3D" id="2.60.40.1180">
    <property type="entry name" value="Golgi alpha-mannosidase II"/>
    <property type="match status" value="1"/>
</dbReference>
<feature type="domain" description="Glycosyl hydrolase family 36 N-terminal" evidence="9">
    <location>
        <begin position="29"/>
        <end position="286"/>
    </location>
</feature>
<dbReference type="PANTHER" id="PTHR43053:SF3">
    <property type="entry name" value="ALPHA-GALACTOSIDASE C-RELATED"/>
    <property type="match status" value="1"/>
</dbReference>
<dbReference type="FunFam" id="3.20.20.70:FF:000118">
    <property type="entry name" value="Alpha-galactosidase"/>
    <property type="match status" value="1"/>
</dbReference>
<evidence type="ECO:0000256" key="4">
    <source>
        <dbReference type="ARBA" id="ARBA00022801"/>
    </source>
</evidence>
<evidence type="ECO:0000313" key="10">
    <source>
        <dbReference type="EMBL" id="RVT58808.1"/>
    </source>
</evidence>